<organism evidence="2 3">
    <name type="scientific">Trematosphaeria pertusa</name>
    <dbReference type="NCBI Taxonomy" id="390896"/>
    <lineage>
        <taxon>Eukaryota</taxon>
        <taxon>Fungi</taxon>
        <taxon>Dikarya</taxon>
        <taxon>Ascomycota</taxon>
        <taxon>Pezizomycotina</taxon>
        <taxon>Dothideomycetes</taxon>
        <taxon>Pleosporomycetidae</taxon>
        <taxon>Pleosporales</taxon>
        <taxon>Massarineae</taxon>
        <taxon>Trematosphaeriaceae</taxon>
        <taxon>Trematosphaeria</taxon>
    </lineage>
</organism>
<keyword evidence="1" id="KW-0175">Coiled coil</keyword>
<evidence type="ECO:0000313" key="2">
    <source>
        <dbReference type="EMBL" id="KAF2240930.1"/>
    </source>
</evidence>
<accession>A0A6A6HU31</accession>
<name>A0A6A6HU31_9PLEO</name>
<sequence length="195" mass="21653">MPGPIQHTASSTSSFAAQLAQLKQLQEQQSELLKELMQKAEEQDNIITEYKERTARLERAAEVSEARRREAVSHLLNLRTAHQEASNAFDLRTRDMQADDFESAIIAWGTMVGTSRNHHQQVLRHGPLRPASAQPVTLYAGHVHGYGPHLPRPASQAPELGVPIGYAYPGGYNEYGYCGAHNAPYPCRWCGPLGR</sequence>
<evidence type="ECO:0000313" key="3">
    <source>
        <dbReference type="Proteomes" id="UP000800094"/>
    </source>
</evidence>
<dbReference type="Proteomes" id="UP000800094">
    <property type="component" value="Unassembled WGS sequence"/>
</dbReference>
<gene>
    <name evidence="2" type="ORF">BU26DRAFT_441419</name>
</gene>
<feature type="coiled-coil region" evidence="1">
    <location>
        <begin position="15"/>
        <end position="67"/>
    </location>
</feature>
<evidence type="ECO:0000256" key="1">
    <source>
        <dbReference type="SAM" id="Coils"/>
    </source>
</evidence>
<dbReference type="EMBL" id="ML987214">
    <property type="protein sequence ID" value="KAF2240930.1"/>
    <property type="molecule type" value="Genomic_DNA"/>
</dbReference>
<keyword evidence="3" id="KW-1185">Reference proteome</keyword>
<dbReference type="AlphaFoldDB" id="A0A6A6HU31"/>
<proteinExistence type="predicted"/>
<protein>
    <submittedName>
        <fullName evidence="2">Uncharacterized protein</fullName>
    </submittedName>
</protein>
<dbReference type="OrthoDB" id="3755687at2759"/>
<reference evidence="2" key="1">
    <citation type="journal article" date="2020" name="Stud. Mycol.">
        <title>101 Dothideomycetes genomes: a test case for predicting lifestyles and emergence of pathogens.</title>
        <authorList>
            <person name="Haridas S."/>
            <person name="Albert R."/>
            <person name="Binder M."/>
            <person name="Bloem J."/>
            <person name="Labutti K."/>
            <person name="Salamov A."/>
            <person name="Andreopoulos B."/>
            <person name="Baker S."/>
            <person name="Barry K."/>
            <person name="Bills G."/>
            <person name="Bluhm B."/>
            <person name="Cannon C."/>
            <person name="Castanera R."/>
            <person name="Culley D."/>
            <person name="Daum C."/>
            <person name="Ezra D."/>
            <person name="Gonzalez J."/>
            <person name="Henrissat B."/>
            <person name="Kuo A."/>
            <person name="Liang C."/>
            <person name="Lipzen A."/>
            <person name="Lutzoni F."/>
            <person name="Magnuson J."/>
            <person name="Mondo S."/>
            <person name="Nolan M."/>
            <person name="Ohm R."/>
            <person name="Pangilinan J."/>
            <person name="Park H.-J."/>
            <person name="Ramirez L."/>
            <person name="Alfaro M."/>
            <person name="Sun H."/>
            <person name="Tritt A."/>
            <person name="Yoshinaga Y."/>
            <person name="Zwiers L.-H."/>
            <person name="Turgeon B."/>
            <person name="Goodwin S."/>
            <person name="Spatafora J."/>
            <person name="Crous P."/>
            <person name="Grigoriev I."/>
        </authorList>
    </citation>
    <scope>NUCLEOTIDE SEQUENCE</scope>
    <source>
        <strain evidence="2">CBS 122368</strain>
    </source>
</reference>
<dbReference type="GeneID" id="54577786"/>
<dbReference type="RefSeq" id="XP_033675934.1">
    <property type="nucleotide sequence ID" value="XM_033824456.1"/>
</dbReference>